<comment type="caution">
    <text evidence="6">The sequence shown here is derived from an EMBL/GenBank/DDBJ whole genome shotgun (WGS) entry which is preliminary data.</text>
</comment>
<evidence type="ECO:0000256" key="1">
    <source>
        <dbReference type="ARBA" id="ARBA00022729"/>
    </source>
</evidence>
<dbReference type="Gene3D" id="6.10.250.3150">
    <property type="match status" value="1"/>
</dbReference>
<accession>A0ABU5ZIN9</accession>
<evidence type="ECO:0000256" key="3">
    <source>
        <dbReference type="SAM" id="SignalP"/>
    </source>
</evidence>
<reference evidence="6" key="1">
    <citation type="submission" date="2023-12" db="EMBL/GenBank/DDBJ databases">
        <title>Fervidustalea candida gen. nov., sp. nov., a novel member of the family Paenibacillaceae isolated from a geothermal area.</title>
        <authorList>
            <person name="Li W.-J."/>
            <person name="Jiao J.-Y."/>
            <person name="Chen Y."/>
        </authorList>
    </citation>
    <scope>NUCLEOTIDE SEQUENCE</scope>
    <source>
        <strain evidence="6">SYSU GA230002</strain>
    </source>
</reference>
<dbReference type="InterPro" id="IPR011055">
    <property type="entry name" value="Dup_hybrid_motif"/>
</dbReference>
<proteinExistence type="predicted"/>
<feature type="coiled-coil region" evidence="2">
    <location>
        <begin position="181"/>
        <end position="257"/>
    </location>
</feature>
<dbReference type="RefSeq" id="WP_371754492.1">
    <property type="nucleotide sequence ID" value="NZ_JAYJLD010000016.1"/>
</dbReference>
<name>A0ABU5ZIN9_9BACL</name>
<dbReference type="SUPFAM" id="SSF51261">
    <property type="entry name" value="Duplicated hybrid motif"/>
    <property type="match status" value="1"/>
</dbReference>
<dbReference type="InterPro" id="IPR016047">
    <property type="entry name" value="M23ase_b-sheet_dom"/>
</dbReference>
<dbReference type="Pfam" id="PF24568">
    <property type="entry name" value="CC_PcsB"/>
    <property type="match status" value="1"/>
</dbReference>
<gene>
    <name evidence="6" type="ORF">VF724_11940</name>
</gene>
<dbReference type="InterPro" id="IPR057309">
    <property type="entry name" value="PcsB_CC"/>
</dbReference>
<dbReference type="Pfam" id="PF01551">
    <property type="entry name" value="Peptidase_M23"/>
    <property type="match status" value="1"/>
</dbReference>
<evidence type="ECO:0000259" key="5">
    <source>
        <dbReference type="Pfam" id="PF24568"/>
    </source>
</evidence>
<keyword evidence="2" id="KW-0175">Coiled coil</keyword>
<organism evidence="6 7">
    <name type="scientific">Ferviditalea candida</name>
    <dbReference type="NCBI Taxonomy" id="3108399"/>
    <lineage>
        <taxon>Bacteria</taxon>
        <taxon>Bacillati</taxon>
        <taxon>Bacillota</taxon>
        <taxon>Bacilli</taxon>
        <taxon>Bacillales</taxon>
        <taxon>Paenibacillaceae</taxon>
        <taxon>Ferviditalea</taxon>
    </lineage>
</organism>
<dbReference type="Gene3D" id="2.70.70.10">
    <property type="entry name" value="Glucose Permease (Domain IIA)"/>
    <property type="match status" value="1"/>
</dbReference>
<keyword evidence="7" id="KW-1185">Reference proteome</keyword>
<dbReference type="CDD" id="cd12797">
    <property type="entry name" value="M23_peptidase"/>
    <property type="match status" value="1"/>
</dbReference>
<evidence type="ECO:0000313" key="7">
    <source>
        <dbReference type="Proteomes" id="UP001310386"/>
    </source>
</evidence>
<dbReference type="InterPro" id="IPR050570">
    <property type="entry name" value="Cell_wall_metabolism_enzyme"/>
</dbReference>
<evidence type="ECO:0000313" key="6">
    <source>
        <dbReference type="EMBL" id="MEB3102372.1"/>
    </source>
</evidence>
<protein>
    <submittedName>
        <fullName evidence="6">Peptidoglycan DD-metalloendopeptidase family protein</fullName>
    </submittedName>
</protein>
<evidence type="ECO:0000259" key="4">
    <source>
        <dbReference type="Pfam" id="PF01551"/>
    </source>
</evidence>
<dbReference type="PANTHER" id="PTHR21666">
    <property type="entry name" value="PEPTIDASE-RELATED"/>
    <property type="match status" value="1"/>
</dbReference>
<sequence>MKKLILPLLASIILFSSVFFPYQGHAESSLDEINRQLRELEKQKENAAWQRTLTERKINQVIRDKKQAKEEFNSLLLSMDRVSAELNQYQQEIDKTTDEVLQAGKDLQDAEGRVASRDQLIRAKLRLMYSNGMVQYIDVLLSSTDFSDFLDRLDSLTAIIGQDKSILEANKRDRDMIARTKNKIEQDLGQLKNLYAKLEEKQQSLLVQEEKKKVLVASLDQTQKELEEASEEQEKALIALASKVAQLNKEKNKLQMKQFSGGKLAWPLPEIFRISSGFGYRVDPITGKRGAFHNGTDIAAPGGTDVLAAADGVVLVAQWWGGFGNCVIIDHGNGMWTLYGHMLNNSIRVKKDQVVKKGQLIGNVGSTGRSTGNHLHFGVYLDEKPVDPMNYLK</sequence>
<feature type="domain" description="M23ase beta-sheet core" evidence="4">
    <location>
        <begin position="292"/>
        <end position="388"/>
    </location>
</feature>
<feature type="chain" id="PRO_5046394082" evidence="3">
    <location>
        <begin position="27"/>
        <end position="393"/>
    </location>
</feature>
<feature type="coiled-coil region" evidence="2">
    <location>
        <begin position="23"/>
        <end position="106"/>
    </location>
</feature>
<feature type="signal peptide" evidence="3">
    <location>
        <begin position="1"/>
        <end position="26"/>
    </location>
</feature>
<dbReference type="Proteomes" id="UP001310386">
    <property type="component" value="Unassembled WGS sequence"/>
</dbReference>
<evidence type="ECO:0000256" key="2">
    <source>
        <dbReference type="SAM" id="Coils"/>
    </source>
</evidence>
<dbReference type="SUPFAM" id="SSF57997">
    <property type="entry name" value="Tropomyosin"/>
    <property type="match status" value="1"/>
</dbReference>
<dbReference type="EMBL" id="JAYJLD010000016">
    <property type="protein sequence ID" value="MEB3102372.1"/>
    <property type="molecule type" value="Genomic_DNA"/>
</dbReference>
<feature type="domain" description="Peptidoglycan hydrolase PcsB coiled-coil" evidence="5">
    <location>
        <begin position="109"/>
        <end position="177"/>
    </location>
</feature>
<keyword evidence="1 3" id="KW-0732">Signal</keyword>
<dbReference type="PANTHER" id="PTHR21666:SF289">
    <property type="entry name" value="L-ALA--D-GLU ENDOPEPTIDASE"/>
    <property type="match status" value="1"/>
</dbReference>